<dbReference type="Proteomes" id="UP000324705">
    <property type="component" value="Chromosome 3B"/>
</dbReference>
<dbReference type="Pfam" id="PF00646">
    <property type="entry name" value="F-box"/>
    <property type="match status" value="1"/>
</dbReference>
<evidence type="ECO:0000259" key="2">
    <source>
        <dbReference type="SMART" id="SM00256"/>
    </source>
</evidence>
<dbReference type="InterPro" id="IPR036047">
    <property type="entry name" value="F-box-like_dom_sf"/>
</dbReference>
<dbReference type="Gramene" id="TRITD3Bv1G269370.1">
    <property type="protein sequence ID" value="TRITD3Bv1G269370.1"/>
    <property type="gene ID" value="TRITD3Bv1G269370"/>
</dbReference>
<proteinExistence type="predicted"/>
<dbReference type="PANTHER" id="PTHR34591:SF33">
    <property type="entry name" value="F-BOX DOMAIN-CONTAINING PROTEIN"/>
    <property type="match status" value="1"/>
</dbReference>
<keyword evidence="4" id="KW-1185">Reference proteome</keyword>
<dbReference type="InterPro" id="IPR001810">
    <property type="entry name" value="F-box_dom"/>
</dbReference>
<accession>A0A9R1R062</accession>
<feature type="domain" description="F-box" evidence="2">
    <location>
        <begin position="14"/>
        <end position="54"/>
    </location>
</feature>
<dbReference type="Gene3D" id="1.20.1280.50">
    <property type="match status" value="1"/>
</dbReference>
<dbReference type="PANTHER" id="PTHR34591">
    <property type="entry name" value="OS03G0653100 PROTEIN-RELATED"/>
    <property type="match status" value="1"/>
</dbReference>
<sequence length="473" mass="53542">MDAAGEGDSGGMCFPYNVLLDILRRLPWRDVAASKCVCRLWRDILDDHGLSLERCFPRRAFPGLFINKFGCGSDTSFFAPSSTRFRLPFHLDDDTTVCQSCNGLLLLDKCGHHYVLNPATARYTHLPRPTTPWCSFAASLAFDPAVSLHYHVFLFQKGGMLKVEEQGDVPPLEQVQAEGVEEPTEKLLSMLVYSSRTCHWENREFAPGRCAPGHLYDVVAKPPKSYGGAFCSCEYWRESLYMHCHNSVLLILRPTEGTYDMVQLPGETCRAKSLYDLPRNSVLASYERGVHYVASSGSLLRLWMLTESVDGQLSWTLAHDANLNLHAHMIRTIKTQFEVTWAIVESTNGPVSLTDDDVEDEKENESDGDDSEYSWDSDEDNFIDVVERAGHHDMSIRDVSCDIMGFHPYKNALILMLNGTVVVYHLDTLRMQYLSNYYQLIKDTVQAGCGVYDSFTYRPCYEDVLIEKFSMSS</sequence>
<name>A0A9R1R062_TRITD</name>
<protein>
    <recommendedName>
        <fullName evidence="2">F-box domain-containing protein</fullName>
    </recommendedName>
</protein>
<dbReference type="SUPFAM" id="SSF81383">
    <property type="entry name" value="F-box domain"/>
    <property type="match status" value="1"/>
</dbReference>
<dbReference type="OMA" id="LYMHCHN"/>
<organism evidence="3 4">
    <name type="scientific">Triticum turgidum subsp. durum</name>
    <name type="common">Durum wheat</name>
    <name type="synonym">Triticum durum</name>
    <dbReference type="NCBI Taxonomy" id="4567"/>
    <lineage>
        <taxon>Eukaryota</taxon>
        <taxon>Viridiplantae</taxon>
        <taxon>Streptophyta</taxon>
        <taxon>Embryophyta</taxon>
        <taxon>Tracheophyta</taxon>
        <taxon>Spermatophyta</taxon>
        <taxon>Magnoliopsida</taxon>
        <taxon>Liliopsida</taxon>
        <taxon>Poales</taxon>
        <taxon>Poaceae</taxon>
        <taxon>BOP clade</taxon>
        <taxon>Pooideae</taxon>
        <taxon>Triticodae</taxon>
        <taxon>Triticeae</taxon>
        <taxon>Triticinae</taxon>
        <taxon>Triticum</taxon>
    </lineage>
</organism>
<gene>
    <name evidence="3" type="ORF">TRITD_3Bv1G269370</name>
</gene>
<evidence type="ECO:0000313" key="4">
    <source>
        <dbReference type="Proteomes" id="UP000324705"/>
    </source>
</evidence>
<feature type="compositionally biased region" description="Acidic residues" evidence="1">
    <location>
        <begin position="354"/>
        <end position="375"/>
    </location>
</feature>
<dbReference type="AlphaFoldDB" id="A0A9R1R062"/>
<evidence type="ECO:0000256" key="1">
    <source>
        <dbReference type="SAM" id="MobiDB-lite"/>
    </source>
</evidence>
<evidence type="ECO:0000313" key="3">
    <source>
        <dbReference type="EMBL" id="VAH85712.1"/>
    </source>
</evidence>
<dbReference type="SMART" id="SM00256">
    <property type="entry name" value="FBOX"/>
    <property type="match status" value="1"/>
</dbReference>
<reference evidence="3 4" key="1">
    <citation type="submission" date="2017-09" db="EMBL/GenBank/DDBJ databases">
        <authorList>
            <consortium name="International Durum Wheat Genome Sequencing Consortium (IDWGSC)"/>
            <person name="Milanesi L."/>
        </authorList>
    </citation>
    <scope>NUCLEOTIDE SEQUENCE [LARGE SCALE GENOMIC DNA]</scope>
    <source>
        <strain evidence="4">cv. Svevo</strain>
    </source>
</reference>
<dbReference type="EMBL" id="LT934116">
    <property type="protein sequence ID" value="VAH85712.1"/>
    <property type="molecule type" value="Genomic_DNA"/>
</dbReference>
<feature type="region of interest" description="Disordered" evidence="1">
    <location>
        <begin position="351"/>
        <end position="375"/>
    </location>
</feature>